<evidence type="ECO:0000313" key="1">
    <source>
        <dbReference type="EMBL" id="ANP79318.1"/>
    </source>
</evidence>
<dbReference type="AlphaFoldDB" id="A0A1B1C384"/>
<organism evidence="1">
    <name type="scientific">Vibrio crassostreae 9CS106</name>
    <dbReference type="NCBI Taxonomy" id="1191300"/>
    <lineage>
        <taxon>Bacteria</taxon>
        <taxon>Pseudomonadati</taxon>
        <taxon>Pseudomonadota</taxon>
        <taxon>Gammaproteobacteria</taxon>
        <taxon>Vibrionales</taxon>
        <taxon>Vibrionaceae</taxon>
        <taxon>Vibrio</taxon>
    </lineage>
</organism>
<name>A0A1B1C384_9VIBR</name>
<proteinExistence type="predicted"/>
<reference evidence="1" key="1">
    <citation type="journal article" date="2012" name="Science">
        <title>Ecological populations of bacteria act as socially cohesive units of antibiotic production and resistance.</title>
        <authorList>
            <person name="Cordero O.X."/>
            <person name="Wildschutte H."/>
            <person name="Kirkup B."/>
            <person name="Proehl S."/>
            <person name="Ngo L."/>
            <person name="Hussain F."/>
            <person name="Le Roux F."/>
            <person name="Mincer T."/>
            <person name="Polz M.F."/>
        </authorList>
    </citation>
    <scope>NUCLEOTIDE SEQUENCE</scope>
    <source>
        <strain evidence="1">9CS106</strain>
    </source>
</reference>
<dbReference type="EMBL" id="CP016231">
    <property type="protein sequence ID" value="ANP79318.1"/>
    <property type="molecule type" value="Genomic_DNA"/>
</dbReference>
<gene>
    <name evidence="1" type="ORF">A134_23170</name>
</gene>
<reference evidence="1" key="2">
    <citation type="submission" date="2016-06" db="EMBL/GenBank/DDBJ databases">
        <title>Adaptive Radiation by Waves of Gene Transfer Leads to Fine-Scale Resource Partitioning in Marine Microbes.</title>
        <authorList>
            <person name="Hehemann J.-H."/>
            <person name="Arevalo P."/>
            <person name="Datta M.S."/>
            <person name="Yu X."/>
            <person name="Corzett C."/>
            <person name="Henschel A."/>
            <person name="Preheim S.P."/>
            <person name="Timberlake S."/>
            <person name="Alm E.J."/>
            <person name="Polz M.F."/>
        </authorList>
    </citation>
    <scope>NUCLEOTIDE SEQUENCE</scope>
    <source>
        <strain evidence="1">9CS106</strain>
    </source>
</reference>
<protein>
    <submittedName>
        <fullName evidence="1">Uncharacterized protein</fullName>
    </submittedName>
</protein>
<sequence>MAKWVRVRPAFLNTDSLRVDSVVDGSNIVADSDIYSPEIYPRKQPITTDSKVGYMPITDDDKFNTNSFTWKDSEPPYIPPTFVEGTVKFGEIPASRMVLAFSLTKRDIPNSDDGSGNKIKYFDVVGVDQSDDDGDFRMDTDGYQGDVVVVSIDNYGRAWEAEKTYRLREFITPVQWNGYVYEVISGGKTGLEEPDWNLKEGGNTISGTVTFVTRLYYRPIAHAPIQTVVVDA</sequence>
<accession>A0A1B1C384</accession>